<evidence type="ECO:0000313" key="2">
    <source>
        <dbReference type="Proteomes" id="UP000828941"/>
    </source>
</evidence>
<proteinExistence type="predicted"/>
<accession>A0ACB9PGL3</accession>
<evidence type="ECO:0000313" key="1">
    <source>
        <dbReference type="EMBL" id="KAI4347207.1"/>
    </source>
</evidence>
<dbReference type="Proteomes" id="UP000828941">
    <property type="component" value="Chromosome 4"/>
</dbReference>
<gene>
    <name evidence="1" type="ORF">L6164_008040</name>
</gene>
<comment type="caution">
    <text evidence="1">The sequence shown here is derived from an EMBL/GenBank/DDBJ whole genome shotgun (WGS) entry which is preliminary data.</text>
</comment>
<reference evidence="1 2" key="1">
    <citation type="journal article" date="2022" name="DNA Res.">
        <title>Chromosomal-level genome assembly of the orchid tree Bauhinia variegata (Leguminosae; Cercidoideae) supports the allotetraploid origin hypothesis of Bauhinia.</title>
        <authorList>
            <person name="Zhong Y."/>
            <person name="Chen Y."/>
            <person name="Zheng D."/>
            <person name="Pang J."/>
            <person name="Liu Y."/>
            <person name="Luo S."/>
            <person name="Meng S."/>
            <person name="Qian L."/>
            <person name="Wei D."/>
            <person name="Dai S."/>
            <person name="Zhou R."/>
        </authorList>
    </citation>
    <scope>NUCLEOTIDE SEQUENCE [LARGE SCALE GENOMIC DNA]</scope>
    <source>
        <strain evidence="1">BV-YZ2020</strain>
    </source>
</reference>
<sequence>MMGTAIQFGSVRGEDQFYTPVKARKNQNQRKQAQKANNGETESADSTSKRKVIASENRKSDGPKPSSCTSATNIDRFLESTTPLVPAQYFSKTTMRGWNWKTCDVEYQSYFTLNDLWESFKEWSAYGAGVPLELDQSESVVQYYVPYLSGIQLYGQSDEKSKAKPRYAGEDSDGDNYRDSSSDGSSDYEFQKRAQLSTAQRSCRCLTSDFSYRMSRLSVHDKQNAIQQGFSSDDSETGNSQDLLLFEYFERDTPYSREPLADKIIDLARLYPGLKLLRSCDLLPASWMCVAWYPIYRIPTGPTLKKLDACFLTYHTLHMPMTGSGGTQVPTLIYPSEIDGVPKISLPTFAMAAYKLNGSIWMENGVSESQRASSLFQAADNWLRLLQDREDNLKGIMKRKKETEGIFLQNWVAIDPPRESM</sequence>
<organism evidence="1 2">
    <name type="scientific">Bauhinia variegata</name>
    <name type="common">Purple orchid tree</name>
    <name type="synonym">Phanera variegata</name>
    <dbReference type="NCBI Taxonomy" id="167791"/>
    <lineage>
        <taxon>Eukaryota</taxon>
        <taxon>Viridiplantae</taxon>
        <taxon>Streptophyta</taxon>
        <taxon>Embryophyta</taxon>
        <taxon>Tracheophyta</taxon>
        <taxon>Spermatophyta</taxon>
        <taxon>Magnoliopsida</taxon>
        <taxon>eudicotyledons</taxon>
        <taxon>Gunneridae</taxon>
        <taxon>Pentapetalae</taxon>
        <taxon>rosids</taxon>
        <taxon>fabids</taxon>
        <taxon>Fabales</taxon>
        <taxon>Fabaceae</taxon>
        <taxon>Cercidoideae</taxon>
        <taxon>Cercideae</taxon>
        <taxon>Bauhiniinae</taxon>
        <taxon>Bauhinia</taxon>
    </lineage>
</organism>
<protein>
    <submittedName>
        <fullName evidence="1">Uncharacterized protein</fullName>
    </submittedName>
</protein>
<name>A0ACB9PGL3_BAUVA</name>
<keyword evidence="2" id="KW-1185">Reference proteome</keyword>
<dbReference type="EMBL" id="CM039429">
    <property type="protein sequence ID" value="KAI4347207.1"/>
    <property type="molecule type" value="Genomic_DNA"/>
</dbReference>